<dbReference type="AlphaFoldDB" id="A0A4P9W1Z1"/>
<accession>A0A4P9W1Z1</accession>
<dbReference type="EMBL" id="KZ998382">
    <property type="protein sequence ID" value="RKO86219.1"/>
    <property type="molecule type" value="Genomic_DNA"/>
</dbReference>
<proteinExistence type="predicted"/>
<organism evidence="1 2">
    <name type="scientific">Blyttiomyces helicus</name>
    <dbReference type="NCBI Taxonomy" id="388810"/>
    <lineage>
        <taxon>Eukaryota</taxon>
        <taxon>Fungi</taxon>
        <taxon>Fungi incertae sedis</taxon>
        <taxon>Chytridiomycota</taxon>
        <taxon>Chytridiomycota incertae sedis</taxon>
        <taxon>Chytridiomycetes</taxon>
        <taxon>Chytridiomycetes incertae sedis</taxon>
        <taxon>Blyttiomyces</taxon>
    </lineage>
</organism>
<name>A0A4P9W1Z1_9FUNG</name>
<evidence type="ECO:0000313" key="1">
    <source>
        <dbReference type="EMBL" id="RKO86219.1"/>
    </source>
</evidence>
<evidence type="ECO:0000313" key="2">
    <source>
        <dbReference type="Proteomes" id="UP000269721"/>
    </source>
</evidence>
<keyword evidence="2" id="KW-1185">Reference proteome</keyword>
<dbReference type="Proteomes" id="UP000269721">
    <property type="component" value="Unassembled WGS sequence"/>
</dbReference>
<reference evidence="2" key="1">
    <citation type="journal article" date="2018" name="Nat. Microbiol.">
        <title>Leveraging single-cell genomics to expand the fungal tree of life.</title>
        <authorList>
            <person name="Ahrendt S.R."/>
            <person name="Quandt C.A."/>
            <person name="Ciobanu D."/>
            <person name="Clum A."/>
            <person name="Salamov A."/>
            <person name="Andreopoulos B."/>
            <person name="Cheng J.F."/>
            <person name="Woyke T."/>
            <person name="Pelin A."/>
            <person name="Henrissat B."/>
            <person name="Reynolds N.K."/>
            <person name="Benny G.L."/>
            <person name="Smith M.E."/>
            <person name="James T.Y."/>
            <person name="Grigoriev I.V."/>
        </authorList>
    </citation>
    <scope>NUCLEOTIDE SEQUENCE [LARGE SCALE GENOMIC DNA]</scope>
</reference>
<sequence>MDARVRADDRDGPQGQHHLLEQELLGLGGDVESKGHDDGRAAGRDGPVSAARGFRELILHPVMNGLPADRLGAETSKEGSAVGEEFSFGGHDGSKAGSGTWRCFGSGWFQAESVEHCGRERDLSHLYTAGMFLLLRVGGKWTNQSDSWHRNISALSNSDVHVPSLVRDESTLSKSNVWTPESGEPITVIGMVCSDSYWPFDELDIEPKKPKKRVGPPMIQ</sequence>
<gene>
    <name evidence="1" type="ORF">BDK51DRAFT_34662</name>
</gene>
<protein>
    <submittedName>
        <fullName evidence="1">Uncharacterized protein</fullName>
    </submittedName>
</protein>